<evidence type="ECO:0000313" key="3">
    <source>
        <dbReference type="EMBL" id="KFH61937.1"/>
    </source>
</evidence>
<feature type="domain" description="PX" evidence="2">
    <location>
        <begin position="113"/>
        <end position="261"/>
    </location>
</feature>
<feature type="region of interest" description="Disordered" evidence="1">
    <location>
        <begin position="541"/>
        <end position="582"/>
    </location>
</feature>
<sequence length="1401" mass="155501">MSTSFSTHRPYHVSYGDHVLANDNHKSSANRARTFSSGGTLESRGVHLSPSKFYSRRSFSVITNKGSGLSNSDSNANNSKSSQGTVLSIYTGHGTASSSSTTLVGFYSAAKLAPPVAGANAEGYVRSRNDEKVMYNIRVHPHNINLPFLDKMPIPRKTYSIYRRYEDILEFAEKLEEEFPWLRTIQVSGHPLSSCLRDKSFSPPWLVLKARSPSFVCNGELECTQRKESLNKYLTDLFSYSAVVTQSRLAAEFFGIWKTDLEFRISHHDKDPLALHSLFTPPQTVSSQSSTTPAAPPSPVLSDTGVDTGPILGETVSFGPWSPVAGAAFPSPPSSPGMSATSTQKESLWFPSEATPLLSTESLSHLSLFPKLPSPSGSFHDSDESNDGREDDEDGEDDDGDESDYSDTGSEYDSGSDESTTNDSLGSESVYERVESVEDFNSLVHPPAAMLGKLRKAASLQNMRVPSPILIPLRASSPRRERIVIVFPEENRKPIDEVEPAVHDIARADPSSVLNQISLQTAFAEGHQLISIAPKLTDLKPATKQSKHSSLTLSDRPHQTGAKQIHRHPYQDPHHTQTTKSLSASSIQTFGPSSSVPSTVRPWLSRVKSQSSEKRSSLYKFLTSSPVKDSVLTIATKASASTATLVPYKKALASPAPVSVSNYRAQYPAFDEADDEVRQWASLMKSTDMTTGERSMKQASSSAQSRPSSPFSRFNFISGSSSSSITALTRPSGTDSATGSPTLSVATVPGSFLSSNFSFTFKIILDEETILALQVIEDDHDFVLSLPDLRLRVAKKLTKSQVDISEAFELVWSAWSGEQVVLKNDEELRRAMQAPFPPLLASSSSHHPLYARGFHLMNPLELPEILYRLGFFLTPWVRAEDKSYLYCEFRPRALAASIRVNRTWRDTLTPFLWTVFDDTQMNRFYIPQATYDANSRYFRSFKVSSPNTATVPHQATQLRHLDISGWIHTRHASKLIRANPHLTELKWVIMSKTMDQDLLSTHLLTALTASLEKLQILSIEQLQACHTHYFPWVLTGLPSLKHLSIRNCSEIEPCDAASFDEPFPALTVLRLACDWYTNPGLAQLVRFCPDLERLFLNPGADCPVAELAKNLRECCPRLISIECQDPYEAFQVGVMMTSDDYAVLIGATKALAHLEMPIGDLDLEIYQALMEHAPSLETLDLYICGDAAENFSNANRLLAACPRLKYFALRNYLLEWNPEAGLALFANPWNCRNLEAIVLDGFATLFDAEENSEDGDSSQEADDWQDGHEEEERRVEDGESERYVIDDTEEQAPGDDPDYYSDGYYDDNGIEEQLGSENFNTLCDALAQQFTPAADPELQELQAFVAKAGWELDACPTRRMESLTLPHKQALLSAFFKRAATLPRLRTMYLNGFKFIKSSCK</sequence>
<dbReference type="Pfam" id="PF00787">
    <property type="entry name" value="PX"/>
    <property type="match status" value="1"/>
</dbReference>
<dbReference type="GO" id="GO:0035091">
    <property type="term" value="F:phosphatidylinositol binding"/>
    <property type="evidence" value="ECO:0007669"/>
    <property type="project" value="InterPro"/>
</dbReference>
<dbReference type="CDD" id="cd06093">
    <property type="entry name" value="PX_domain"/>
    <property type="match status" value="1"/>
</dbReference>
<feature type="region of interest" description="Disordered" evidence="1">
    <location>
        <begin position="282"/>
        <end position="317"/>
    </location>
</feature>
<keyword evidence="4" id="KW-1185">Reference proteome</keyword>
<feature type="compositionally biased region" description="Basic and acidic residues" evidence="1">
    <location>
        <begin position="1265"/>
        <end position="1285"/>
    </location>
</feature>
<dbReference type="InterPro" id="IPR032675">
    <property type="entry name" value="LRR_dom_sf"/>
</dbReference>
<feature type="compositionally biased region" description="Polar residues" evidence="1">
    <location>
        <begin position="725"/>
        <end position="740"/>
    </location>
</feature>
<feature type="region of interest" description="Disordered" evidence="1">
    <location>
        <begin position="721"/>
        <end position="740"/>
    </location>
</feature>
<dbReference type="InterPro" id="IPR001683">
    <property type="entry name" value="PX_dom"/>
</dbReference>
<accession>A0A086TJ10</accession>
<name>A0A086TJ10_9FUNG</name>
<feature type="compositionally biased region" description="Low complexity" evidence="1">
    <location>
        <begin position="282"/>
        <end position="293"/>
    </location>
</feature>
<feature type="compositionally biased region" description="Acidic residues" evidence="1">
    <location>
        <begin position="1249"/>
        <end position="1264"/>
    </location>
</feature>
<feature type="compositionally biased region" description="Acidic residues" evidence="1">
    <location>
        <begin position="1286"/>
        <end position="1307"/>
    </location>
</feature>
<reference evidence="3 4" key="1">
    <citation type="submission" date="2011-02" db="EMBL/GenBank/DDBJ databases">
        <title>The Genome Sequence of Mortierella verticillata NRRL 6337.</title>
        <authorList>
            <consortium name="The Broad Institute Genome Sequencing Platform"/>
            <person name="Russ C."/>
            <person name="Cuomo C."/>
            <person name="Burger G."/>
            <person name="Gray M.W."/>
            <person name="Holland P.W.H."/>
            <person name="King N."/>
            <person name="Lang F.B.F."/>
            <person name="Roger A.J."/>
            <person name="Ruiz-Trillo I."/>
            <person name="Young S.K."/>
            <person name="Zeng Q."/>
            <person name="Gargeya S."/>
            <person name="Alvarado L."/>
            <person name="Berlin A."/>
            <person name="Chapman S.B."/>
            <person name="Chen Z."/>
            <person name="Freedman E."/>
            <person name="Gellesch M."/>
            <person name="Goldberg J."/>
            <person name="Griggs A."/>
            <person name="Gujja S."/>
            <person name="Heilman E."/>
            <person name="Heiman D."/>
            <person name="Howarth C."/>
            <person name="Mehta T."/>
            <person name="Neiman D."/>
            <person name="Pearson M."/>
            <person name="Roberts A."/>
            <person name="Saif S."/>
            <person name="Shea T."/>
            <person name="Shenoy N."/>
            <person name="Sisk P."/>
            <person name="Stolte C."/>
            <person name="Sykes S."/>
            <person name="White J."/>
            <person name="Yandava C."/>
            <person name="Haas B."/>
            <person name="Nusbaum C."/>
            <person name="Birren B."/>
        </authorList>
    </citation>
    <scope>NUCLEOTIDE SEQUENCE [LARGE SCALE GENOMIC DNA]</scope>
    <source>
        <strain evidence="3 4">NRRL 6337</strain>
    </source>
</reference>
<dbReference type="Gene3D" id="3.80.10.10">
    <property type="entry name" value="Ribonuclease Inhibitor"/>
    <property type="match status" value="2"/>
</dbReference>
<dbReference type="SUPFAM" id="SSF64268">
    <property type="entry name" value="PX domain"/>
    <property type="match status" value="1"/>
</dbReference>
<evidence type="ECO:0000259" key="2">
    <source>
        <dbReference type="PROSITE" id="PS50195"/>
    </source>
</evidence>
<gene>
    <name evidence="3" type="ORF">MVEG_12271</name>
</gene>
<dbReference type="InterPro" id="IPR036871">
    <property type="entry name" value="PX_dom_sf"/>
</dbReference>
<proteinExistence type="predicted"/>
<feature type="compositionally biased region" description="Acidic residues" evidence="1">
    <location>
        <begin position="389"/>
        <end position="405"/>
    </location>
</feature>
<dbReference type="PROSITE" id="PS50195">
    <property type="entry name" value="PX"/>
    <property type="match status" value="1"/>
</dbReference>
<organism evidence="3 4">
    <name type="scientific">Podila verticillata NRRL 6337</name>
    <dbReference type="NCBI Taxonomy" id="1069443"/>
    <lineage>
        <taxon>Eukaryota</taxon>
        <taxon>Fungi</taxon>
        <taxon>Fungi incertae sedis</taxon>
        <taxon>Mucoromycota</taxon>
        <taxon>Mortierellomycotina</taxon>
        <taxon>Mortierellomycetes</taxon>
        <taxon>Mortierellales</taxon>
        <taxon>Mortierellaceae</taxon>
        <taxon>Podila</taxon>
    </lineage>
</organism>
<feature type="region of interest" description="Disordered" evidence="1">
    <location>
        <begin position="327"/>
        <end position="346"/>
    </location>
</feature>
<dbReference type="SUPFAM" id="SSF52047">
    <property type="entry name" value="RNI-like"/>
    <property type="match status" value="1"/>
</dbReference>
<dbReference type="GO" id="GO:0019005">
    <property type="term" value="C:SCF ubiquitin ligase complex"/>
    <property type="evidence" value="ECO:0007669"/>
    <property type="project" value="TreeGrafter"/>
</dbReference>
<evidence type="ECO:0000256" key="1">
    <source>
        <dbReference type="SAM" id="MobiDB-lite"/>
    </source>
</evidence>
<feature type="compositionally biased region" description="Low complexity" evidence="1">
    <location>
        <begin position="406"/>
        <end position="419"/>
    </location>
</feature>
<dbReference type="GO" id="GO:0031146">
    <property type="term" value="P:SCF-dependent proteasomal ubiquitin-dependent protein catabolic process"/>
    <property type="evidence" value="ECO:0007669"/>
    <property type="project" value="TreeGrafter"/>
</dbReference>
<feature type="region of interest" description="Disordered" evidence="1">
    <location>
        <begin position="373"/>
        <end position="429"/>
    </location>
</feature>
<dbReference type="PANTHER" id="PTHR13318:SF190">
    <property type="entry name" value="PARTNER OF PAIRED, ISOFORM B"/>
    <property type="match status" value="1"/>
</dbReference>
<dbReference type="Proteomes" id="UP000243308">
    <property type="component" value="Unassembled WGS sequence"/>
</dbReference>
<dbReference type="OrthoDB" id="5593994at2759"/>
<feature type="compositionally biased region" description="Low complexity" evidence="1">
    <location>
        <begin position="698"/>
        <end position="710"/>
    </location>
</feature>
<feature type="region of interest" description="Disordered" evidence="1">
    <location>
        <begin position="1249"/>
        <end position="1307"/>
    </location>
</feature>
<dbReference type="PANTHER" id="PTHR13318">
    <property type="entry name" value="PARTNER OF PAIRED, ISOFORM B-RELATED"/>
    <property type="match status" value="1"/>
</dbReference>
<dbReference type="EMBL" id="KN042435">
    <property type="protein sequence ID" value="KFH61937.1"/>
    <property type="molecule type" value="Genomic_DNA"/>
</dbReference>
<feature type="region of interest" description="Disordered" evidence="1">
    <location>
        <begin position="686"/>
        <end position="710"/>
    </location>
</feature>
<dbReference type="Gene3D" id="3.30.1520.10">
    <property type="entry name" value="Phox-like domain"/>
    <property type="match status" value="1"/>
</dbReference>
<protein>
    <recommendedName>
        <fullName evidence="2">PX domain-containing protein</fullName>
    </recommendedName>
</protein>
<evidence type="ECO:0000313" key="4">
    <source>
        <dbReference type="Proteomes" id="UP000243308"/>
    </source>
</evidence>